<dbReference type="KEGG" id="nfr:ERS450000_03296"/>
<dbReference type="AlphaFoldDB" id="A0A0H5P927"/>
<dbReference type="Gene3D" id="1.10.287.1060">
    <property type="entry name" value="ESAT-6-like"/>
    <property type="match status" value="1"/>
</dbReference>
<dbReference type="Pfam" id="PF06013">
    <property type="entry name" value="WXG100"/>
    <property type="match status" value="1"/>
</dbReference>
<evidence type="ECO:0000256" key="1">
    <source>
        <dbReference type="RuleBase" id="RU362001"/>
    </source>
</evidence>
<dbReference type="RefSeq" id="WP_011207353.1">
    <property type="nucleotide sequence ID" value="NZ_CAACYE020000001.1"/>
</dbReference>
<dbReference type="EMBL" id="LN868938">
    <property type="protein sequence ID" value="CRY79056.1"/>
    <property type="molecule type" value="Genomic_DNA"/>
</dbReference>
<dbReference type="GeneID" id="61131650"/>
<sequence length="98" mass="10555">MVQAQHDIAEAAKNEMADAVDAIQRTLAAIDTAVDAARAGWKGEANTAFAQAVAEWDAETHRLNGVLREIEQQVGTGTVQLREMDAQGYEEFGGLRLA</sequence>
<accession>A0A0H5P927</accession>
<dbReference type="InterPro" id="IPR010310">
    <property type="entry name" value="T7SS_ESAT-6-like"/>
</dbReference>
<dbReference type="Proteomes" id="UP000057820">
    <property type="component" value="Chromosome 1"/>
</dbReference>
<reference evidence="3" key="1">
    <citation type="submission" date="2015-03" db="EMBL/GenBank/DDBJ databases">
        <authorList>
            <consortium name="Pathogen Informatics"/>
        </authorList>
    </citation>
    <scope>NUCLEOTIDE SEQUENCE [LARGE SCALE GENOMIC DNA]</scope>
    <source>
        <strain evidence="3">NCTC11134</strain>
    </source>
</reference>
<evidence type="ECO:0000313" key="2">
    <source>
        <dbReference type="EMBL" id="CRY79056.1"/>
    </source>
</evidence>
<organism evidence="2 3">
    <name type="scientific">Nocardia farcinica</name>
    <dbReference type="NCBI Taxonomy" id="37329"/>
    <lineage>
        <taxon>Bacteria</taxon>
        <taxon>Bacillati</taxon>
        <taxon>Actinomycetota</taxon>
        <taxon>Actinomycetes</taxon>
        <taxon>Mycobacteriales</taxon>
        <taxon>Nocardiaceae</taxon>
        <taxon>Nocardia</taxon>
    </lineage>
</organism>
<protein>
    <recommendedName>
        <fullName evidence="1">ESAT-6-like protein</fullName>
    </recommendedName>
</protein>
<dbReference type="SUPFAM" id="SSF140453">
    <property type="entry name" value="EsxAB dimer-like"/>
    <property type="match status" value="1"/>
</dbReference>
<gene>
    <name evidence="2" type="ORF">ERS450000_03296</name>
</gene>
<dbReference type="InterPro" id="IPR036689">
    <property type="entry name" value="ESAT-6-like_sf"/>
</dbReference>
<name>A0A0H5P927_NOCFR</name>
<evidence type="ECO:0000313" key="3">
    <source>
        <dbReference type="Proteomes" id="UP000057820"/>
    </source>
</evidence>
<proteinExistence type="inferred from homology"/>
<dbReference type="NCBIfam" id="TIGR03930">
    <property type="entry name" value="WXG100_ESAT6"/>
    <property type="match status" value="1"/>
</dbReference>
<comment type="similarity">
    <text evidence="1">Belongs to the WXG100 family.</text>
</comment>
<dbReference type="OMA" id="WEGDARN"/>